<dbReference type="PANTHER" id="PTHR36964:SF1">
    <property type="entry name" value="PROTEIN-METHIONINE-SULFOXIDE REDUCTASE HEME-BINDING SUBUNIT MSRQ"/>
    <property type="match status" value="1"/>
</dbReference>
<dbReference type="InterPro" id="IPR022837">
    <property type="entry name" value="MsrQ-like"/>
</dbReference>
<evidence type="ECO:0000256" key="4">
    <source>
        <dbReference type="ARBA" id="ARBA00022692"/>
    </source>
</evidence>
<dbReference type="RefSeq" id="WP_303492590.1">
    <property type="nucleotide sequence ID" value="NZ_JAUOPB010000006.1"/>
</dbReference>
<keyword evidence="4 8" id="KW-0812">Transmembrane</keyword>
<dbReference type="Proteomes" id="UP001169760">
    <property type="component" value="Unassembled WGS sequence"/>
</dbReference>
<dbReference type="GO" id="GO:0009055">
    <property type="term" value="F:electron transfer activity"/>
    <property type="evidence" value="ECO:0007669"/>
    <property type="project" value="UniProtKB-UniRule"/>
</dbReference>
<dbReference type="GO" id="GO:0046872">
    <property type="term" value="F:metal ion binding"/>
    <property type="evidence" value="ECO:0007669"/>
    <property type="project" value="UniProtKB-KW"/>
</dbReference>
<keyword evidence="7 8" id="KW-0472">Membrane</keyword>
<dbReference type="GO" id="GO:0030091">
    <property type="term" value="P:protein repair"/>
    <property type="evidence" value="ECO:0007669"/>
    <property type="project" value="UniProtKB-UniRule"/>
</dbReference>
<keyword evidence="8" id="KW-0285">Flavoprotein</keyword>
<feature type="transmembrane region" description="Helical" evidence="8">
    <location>
        <begin position="173"/>
        <end position="189"/>
    </location>
</feature>
<evidence type="ECO:0000256" key="3">
    <source>
        <dbReference type="ARBA" id="ARBA00022617"/>
    </source>
</evidence>
<evidence type="ECO:0000313" key="11">
    <source>
        <dbReference type="Proteomes" id="UP001169760"/>
    </source>
</evidence>
<keyword evidence="8" id="KW-0479">Metal-binding</keyword>
<comment type="subcellular location">
    <subcellularLocation>
        <location evidence="8">Cell membrane</location>
        <topology evidence="8">Multi-pass membrane protein</topology>
    </subcellularLocation>
    <subcellularLocation>
        <location evidence="1">Membrane</location>
        <topology evidence="1">Multi-pass membrane protein</topology>
    </subcellularLocation>
</comment>
<gene>
    <name evidence="8 10" type="primary">msrQ</name>
    <name evidence="10" type="ORF">Q4521_09225</name>
</gene>
<keyword evidence="2 8" id="KW-0813">Transport</keyword>
<feature type="transmembrane region" description="Helical" evidence="8">
    <location>
        <begin position="150"/>
        <end position="167"/>
    </location>
</feature>
<dbReference type="PANTHER" id="PTHR36964">
    <property type="entry name" value="PROTEIN-METHIONINE-SULFOXIDE REDUCTASE HEME-BINDING SUBUNIT MSRQ"/>
    <property type="match status" value="1"/>
</dbReference>
<dbReference type="GO" id="GO:0005886">
    <property type="term" value="C:plasma membrane"/>
    <property type="evidence" value="ECO:0007669"/>
    <property type="project" value="UniProtKB-SubCell"/>
</dbReference>
<comment type="caution">
    <text evidence="10">The sequence shown here is derived from an EMBL/GenBank/DDBJ whole genome shotgun (WGS) entry which is preliminary data.</text>
</comment>
<evidence type="ECO:0000259" key="9">
    <source>
        <dbReference type="Pfam" id="PF01794"/>
    </source>
</evidence>
<organism evidence="10 11">
    <name type="scientific">Saccharophagus degradans</name>
    <dbReference type="NCBI Taxonomy" id="86304"/>
    <lineage>
        <taxon>Bacteria</taxon>
        <taxon>Pseudomonadati</taxon>
        <taxon>Pseudomonadota</taxon>
        <taxon>Gammaproteobacteria</taxon>
        <taxon>Cellvibrionales</taxon>
        <taxon>Cellvibrionaceae</taxon>
        <taxon>Saccharophagus</taxon>
    </lineage>
</organism>
<keyword evidence="3 8" id="KW-0349">Heme</keyword>
<accession>A0AAW7X830</accession>
<feature type="transmembrane region" description="Helical" evidence="8">
    <location>
        <begin position="44"/>
        <end position="62"/>
    </location>
</feature>
<name>A0AAW7X830_9GAMM</name>
<evidence type="ECO:0000256" key="1">
    <source>
        <dbReference type="ARBA" id="ARBA00004141"/>
    </source>
</evidence>
<evidence type="ECO:0000256" key="5">
    <source>
        <dbReference type="ARBA" id="ARBA00022989"/>
    </source>
</evidence>
<proteinExistence type="inferred from homology"/>
<dbReference type="EMBL" id="JAUOPB010000006">
    <property type="protein sequence ID" value="MDO6422653.1"/>
    <property type="molecule type" value="Genomic_DNA"/>
</dbReference>
<keyword evidence="8" id="KW-0249">Electron transport</keyword>
<reference evidence="10" key="1">
    <citation type="submission" date="2023-07" db="EMBL/GenBank/DDBJ databases">
        <title>Genome content predicts the carbon catabolic preferences of heterotrophic bacteria.</title>
        <authorList>
            <person name="Gralka M."/>
        </authorList>
    </citation>
    <scope>NUCLEOTIDE SEQUENCE</scope>
    <source>
        <strain evidence="10">I3M17_2</strain>
    </source>
</reference>
<evidence type="ECO:0000256" key="8">
    <source>
        <dbReference type="HAMAP-Rule" id="MF_01207"/>
    </source>
</evidence>
<evidence type="ECO:0000256" key="2">
    <source>
        <dbReference type="ARBA" id="ARBA00022448"/>
    </source>
</evidence>
<keyword evidence="6 8" id="KW-0408">Iron</keyword>
<protein>
    <recommendedName>
        <fullName evidence="8">Protein-methionine-sulfoxide reductase heme-binding subunit MsrQ</fullName>
    </recommendedName>
    <alternativeName>
        <fullName evidence="8">Flavocytochrome MsrQ</fullName>
    </alternativeName>
</protein>
<dbReference type="NCBIfam" id="NF003831">
    <property type="entry name" value="PRK05419.1-2"/>
    <property type="match status" value="1"/>
</dbReference>
<keyword evidence="5 8" id="KW-1133">Transmembrane helix</keyword>
<dbReference type="Pfam" id="PF01794">
    <property type="entry name" value="Ferric_reduct"/>
    <property type="match status" value="1"/>
</dbReference>
<comment type="similarity">
    <text evidence="8">Belongs to the MsrQ family.</text>
</comment>
<keyword evidence="8" id="KW-0288">FMN</keyword>
<feature type="domain" description="Ferric oxidoreductase" evidence="9">
    <location>
        <begin position="49"/>
        <end position="162"/>
    </location>
</feature>
<dbReference type="InterPro" id="IPR013130">
    <property type="entry name" value="Fe3_Rdtase_TM_dom"/>
</dbReference>
<feature type="transmembrane region" description="Helical" evidence="8">
    <location>
        <begin position="12"/>
        <end position="32"/>
    </location>
</feature>
<comment type="subunit">
    <text evidence="8">Heterodimer of a catalytic subunit (MsrP) and a heme-binding subunit (MsrQ).</text>
</comment>
<sequence>MQSKIKRLVPYLQVCVHIFALLPLLWLFYAVPKGLLGGDPVKELIHLLGLGGLRLLLLSLLITPLVKKFKLGPLIKLRRPLGLWCFTWVSLHFAAWMGLDLALMWGLIGEELVKRTYIVVGFIAWLILLALAITSIPILMRTMGKRWRQLHRGVYWVAVLACLHFYWSVKSGWVEPAVYAAIALVLLWPRKRNMVPW</sequence>
<evidence type="ECO:0000313" key="10">
    <source>
        <dbReference type="EMBL" id="MDO6422653.1"/>
    </source>
</evidence>
<dbReference type="GO" id="GO:0020037">
    <property type="term" value="F:heme binding"/>
    <property type="evidence" value="ECO:0007669"/>
    <property type="project" value="UniProtKB-UniRule"/>
</dbReference>
<comment type="cofactor">
    <cofactor evidence="8">
        <name>heme b</name>
        <dbReference type="ChEBI" id="CHEBI:60344"/>
    </cofactor>
    <text evidence="8">Binds 1 heme b (iron(II)-protoporphyrin IX) group per subunit.</text>
</comment>
<evidence type="ECO:0000256" key="7">
    <source>
        <dbReference type="ARBA" id="ARBA00023136"/>
    </source>
</evidence>
<dbReference type="AlphaFoldDB" id="A0AAW7X830"/>
<dbReference type="GO" id="GO:0016679">
    <property type="term" value="F:oxidoreductase activity, acting on diphenols and related substances as donors"/>
    <property type="evidence" value="ECO:0007669"/>
    <property type="project" value="TreeGrafter"/>
</dbReference>
<evidence type="ECO:0000256" key="6">
    <source>
        <dbReference type="ARBA" id="ARBA00023004"/>
    </source>
</evidence>
<feature type="transmembrane region" description="Helical" evidence="8">
    <location>
        <begin position="83"/>
        <end position="105"/>
    </location>
</feature>
<keyword evidence="8" id="KW-1003">Cell membrane</keyword>
<comment type="function">
    <text evidence="8">Part of the MsrPQ system that repairs oxidized periplasmic proteins containing methionine sulfoxide residues (Met-O), using respiratory chain electrons. Thus protects these proteins from oxidative-stress damage caused by reactive species of oxygen and chlorine generated by the host defense mechanisms. MsrPQ is essential for the maintenance of envelope integrity under bleach stress, rescuing a wide series of structurally unrelated periplasmic proteins from methionine oxidation. MsrQ provides electrons for reduction to the reductase catalytic subunit MsrP, using the quinone pool of the respiratory chain.</text>
</comment>
<dbReference type="GO" id="GO:0010181">
    <property type="term" value="F:FMN binding"/>
    <property type="evidence" value="ECO:0007669"/>
    <property type="project" value="UniProtKB-UniRule"/>
</dbReference>
<comment type="cofactor">
    <cofactor evidence="8">
        <name>FMN</name>
        <dbReference type="ChEBI" id="CHEBI:58210"/>
    </cofactor>
    <text evidence="8">Binds 1 FMN per subunit.</text>
</comment>
<dbReference type="HAMAP" id="MF_01207">
    <property type="entry name" value="MsrQ"/>
    <property type="match status" value="1"/>
</dbReference>
<feature type="transmembrane region" description="Helical" evidence="8">
    <location>
        <begin position="117"/>
        <end position="138"/>
    </location>
</feature>